<protein>
    <submittedName>
        <fullName evidence="1">Uncharacterized protein</fullName>
    </submittedName>
</protein>
<organism evidence="1 2">
    <name type="scientific">Suillus subaureus</name>
    <dbReference type="NCBI Taxonomy" id="48587"/>
    <lineage>
        <taxon>Eukaryota</taxon>
        <taxon>Fungi</taxon>
        <taxon>Dikarya</taxon>
        <taxon>Basidiomycota</taxon>
        <taxon>Agaricomycotina</taxon>
        <taxon>Agaricomycetes</taxon>
        <taxon>Agaricomycetidae</taxon>
        <taxon>Boletales</taxon>
        <taxon>Suillineae</taxon>
        <taxon>Suillaceae</taxon>
        <taxon>Suillus</taxon>
    </lineage>
</organism>
<dbReference type="GeneID" id="64634766"/>
<evidence type="ECO:0000313" key="1">
    <source>
        <dbReference type="EMBL" id="KAG1810624.1"/>
    </source>
</evidence>
<dbReference type="AlphaFoldDB" id="A0A9P7JAA3"/>
<sequence length="91" mass="10308">MKPSNLSTAYLTQTVEDAKTFLELYLRDHVAGEDVLKNALWEVDNSDPHEMLSFNPLHVNDIGNWGNHLFGELKPHVKTLGHEAEVKIAKQ</sequence>
<dbReference type="RefSeq" id="XP_041189520.1">
    <property type="nucleotide sequence ID" value="XM_041340750.1"/>
</dbReference>
<accession>A0A9P7JAA3</accession>
<reference evidence="1" key="1">
    <citation type="journal article" date="2020" name="New Phytol.">
        <title>Comparative genomics reveals dynamic genome evolution in host specialist ectomycorrhizal fungi.</title>
        <authorList>
            <person name="Lofgren L.A."/>
            <person name="Nguyen N.H."/>
            <person name="Vilgalys R."/>
            <person name="Ruytinx J."/>
            <person name="Liao H.L."/>
            <person name="Branco S."/>
            <person name="Kuo A."/>
            <person name="LaButti K."/>
            <person name="Lipzen A."/>
            <person name="Andreopoulos W."/>
            <person name="Pangilinan J."/>
            <person name="Riley R."/>
            <person name="Hundley H."/>
            <person name="Na H."/>
            <person name="Barry K."/>
            <person name="Grigoriev I.V."/>
            <person name="Stajich J.E."/>
            <person name="Kennedy P.G."/>
        </authorList>
    </citation>
    <scope>NUCLEOTIDE SEQUENCE</scope>
    <source>
        <strain evidence="1">MN1</strain>
    </source>
</reference>
<keyword evidence="2" id="KW-1185">Reference proteome</keyword>
<proteinExistence type="predicted"/>
<name>A0A9P7JAA3_9AGAM</name>
<gene>
    <name evidence="1" type="ORF">BJ212DRAFT_1484203</name>
</gene>
<dbReference type="EMBL" id="JABBWG010000032">
    <property type="protein sequence ID" value="KAG1810624.1"/>
    <property type="molecule type" value="Genomic_DNA"/>
</dbReference>
<comment type="caution">
    <text evidence="1">The sequence shown here is derived from an EMBL/GenBank/DDBJ whole genome shotgun (WGS) entry which is preliminary data.</text>
</comment>
<dbReference type="Proteomes" id="UP000807769">
    <property type="component" value="Unassembled WGS sequence"/>
</dbReference>
<dbReference type="OrthoDB" id="2686611at2759"/>
<evidence type="ECO:0000313" key="2">
    <source>
        <dbReference type="Proteomes" id="UP000807769"/>
    </source>
</evidence>